<evidence type="ECO:0000313" key="1">
    <source>
        <dbReference type="EMBL" id="MBT9145967.1"/>
    </source>
</evidence>
<proteinExistence type="predicted"/>
<sequence>MAQLPPRSKLVAERIRIEFNFLSKLGLGETITSWRVEVSVQSGLDPSPNNLIAPRRFLEGPIAFQWIKDGLPGVIYRLVAIATGSTGRVYKLERVLAVLPSLQAFPPLFGTLFTSTLYPINHIDNIVSSGVPLKTWLLTPPVGFLTSTGIPLSGVLATPFVSILIRPLAFNSFGVPISGNLATPLVSYSIRPEALNSSGIPISGTLATILISYSIRPEALNSSGIPISGTLT</sequence>
<accession>A0A9E2BI50</accession>
<evidence type="ECO:0000313" key="2">
    <source>
        <dbReference type="Proteomes" id="UP000811545"/>
    </source>
</evidence>
<reference evidence="1 2" key="1">
    <citation type="journal article" date="2021" name="bioRxiv">
        <title>Unique metabolic strategies in Hadean analogues reveal hints for primordial physiology.</title>
        <authorList>
            <person name="Nobu M.K."/>
            <person name="Nakai R."/>
            <person name="Tamazawa S."/>
            <person name="Mori H."/>
            <person name="Toyoda A."/>
            <person name="Ijiri A."/>
            <person name="Suzuki S."/>
            <person name="Kurokawa K."/>
            <person name="Kamagata Y."/>
            <person name="Tamaki H."/>
        </authorList>
    </citation>
    <scope>NUCLEOTIDE SEQUENCE [LARGE SCALE GENOMIC DNA]</scope>
    <source>
        <strain evidence="1">BS525</strain>
    </source>
</reference>
<protein>
    <submittedName>
        <fullName evidence="1">Uncharacterized protein</fullName>
    </submittedName>
</protein>
<name>A0A9E2BI50_PSYF1</name>
<gene>
    <name evidence="1" type="ORF">DDT42_01846</name>
</gene>
<dbReference type="EMBL" id="QLTW01000245">
    <property type="protein sequence ID" value="MBT9145967.1"/>
    <property type="molecule type" value="Genomic_DNA"/>
</dbReference>
<comment type="caution">
    <text evidence="1">The sequence shown here is derived from an EMBL/GenBank/DDBJ whole genome shotgun (WGS) entry which is preliminary data.</text>
</comment>
<dbReference type="Proteomes" id="UP000811545">
    <property type="component" value="Unassembled WGS sequence"/>
</dbReference>
<organism evidence="1 2">
    <name type="scientific">Psychracetigena formicireducens</name>
    <dbReference type="NCBI Taxonomy" id="2986056"/>
    <lineage>
        <taxon>Bacteria</taxon>
        <taxon>Bacillati</taxon>
        <taxon>Candidatus Lithacetigenota</taxon>
        <taxon>Candidatus Psychracetigena</taxon>
    </lineage>
</organism>
<dbReference type="AlphaFoldDB" id="A0A9E2BI50"/>